<gene>
    <name evidence="2" type="ORF">DI555_04240</name>
</gene>
<reference evidence="2 3" key="1">
    <citation type="submission" date="2017-08" db="EMBL/GenBank/DDBJ databases">
        <title>Infants hospitalized years apart are colonized by the same room-sourced microbial strains.</title>
        <authorList>
            <person name="Brooks B."/>
            <person name="Olm M.R."/>
            <person name="Firek B.A."/>
            <person name="Baker R."/>
            <person name="Thomas B.C."/>
            <person name="Morowitz M.J."/>
            <person name="Banfield J.F."/>
        </authorList>
    </citation>
    <scope>NUCLEOTIDE SEQUENCE [LARGE SCALE GENOMIC DNA]</scope>
    <source>
        <strain evidence="2">S2_005_002_R2_33</strain>
    </source>
</reference>
<dbReference type="Proteomes" id="UP000249082">
    <property type="component" value="Unassembled WGS sequence"/>
</dbReference>
<feature type="chain" id="PRO_5016034410" description="L,D-transpeptidase" evidence="1">
    <location>
        <begin position="26"/>
        <end position="238"/>
    </location>
</feature>
<protein>
    <recommendedName>
        <fullName evidence="4">L,D-transpeptidase</fullName>
    </recommendedName>
</protein>
<proteinExistence type="predicted"/>
<evidence type="ECO:0000313" key="2">
    <source>
        <dbReference type="EMBL" id="PZQ56571.1"/>
    </source>
</evidence>
<evidence type="ECO:0000313" key="3">
    <source>
        <dbReference type="Proteomes" id="UP000249082"/>
    </source>
</evidence>
<evidence type="ECO:0008006" key="4">
    <source>
        <dbReference type="Google" id="ProtNLM"/>
    </source>
</evidence>
<name>A0A2W5NSM9_9SPHN</name>
<evidence type="ECO:0000256" key="1">
    <source>
        <dbReference type="SAM" id="SignalP"/>
    </source>
</evidence>
<keyword evidence="1" id="KW-0732">Signal</keyword>
<feature type="signal peptide" evidence="1">
    <location>
        <begin position="1"/>
        <end position="25"/>
    </location>
</feature>
<accession>A0A2W5NSM9</accession>
<comment type="caution">
    <text evidence="2">The sequence shown here is derived from an EMBL/GenBank/DDBJ whole genome shotgun (WGS) entry which is preliminary data.</text>
</comment>
<dbReference type="EMBL" id="QFPX01000003">
    <property type="protein sequence ID" value="PZQ56571.1"/>
    <property type="molecule type" value="Genomic_DNA"/>
</dbReference>
<organism evidence="2 3">
    <name type="scientific">Novosphingobium pentaromativorans</name>
    <dbReference type="NCBI Taxonomy" id="205844"/>
    <lineage>
        <taxon>Bacteria</taxon>
        <taxon>Pseudomonadati</taxon>
        <taxon>Pseudomonadota</taxon>
        <taxon>Alphaproteobacteria</taxon>
        <taxon>Sphingomonadales</taxon>
        <taxon>Sphingomonadaceae</taxon>
        <taxon>Novosphingobium</taxon>
    </lineage>
</organism>
<dbReference type="AlphaFoldDB" id="A0A2W5NSM9"/>
<sequence length="238" mass="25143">MINVFPALAGFGAGFALLAAVPVGAAEAARAADTKSEVPAEAVKAEAVAVERSEDATRVANWIASSGDNRSLPYVIVDKKAARAYLFSAKGKALSDAPVLIGVALGDDATPGIGSKSLSEIGPAERTTPAGRFLAKFGIAAGNNKVLWVDYATSVALHTIPVGNKEKRRERMLSKTIEDNRITFGCINVPKVFYNKGVVPLFQKKGGYVYVTPDIKPLEEVFPRLRVQPFLDAAAAAN</sequence>